<accession>A0AAV9R0T0</accession>
<dbReference type="AlphaFoldDB" id="A0AAV9R0T0"/>
<name>A0AAV9R0T0_9TELE</name>
<protein>
    <submittedName>
        <fullName evidence="1">Uncharacterized protein</fullName>
    </submittedName>
</protein>
<dbReference type="Proteomes" id="UP001311232">
    <property type="component" value="Unassembled WGS sequence"/>
</dbReference>
<comment type="caution">
    <text evidence="1">The sequence shown here is derived from an EMBL/GenBank/DDBJ whole genome shotgun (WGS) entry which is preliminary data.</text>
</comment>
<evidence type="ECO:0000313" key="1">
    <source>
        <dbReference type="EMBL" id="KAK5602637.1"/>
    </source>
</evidence>
<sequence>MSAQSCYFPCVFKAPSRPAYRSCWMLNSTGLFEKFDVATRLKSTHLLLKSPLCLQGEGGMYSMCYFAHSARCVFDSKSSFIAELQQMFQNLKEKNHKEKAKQNAVRHTITHIVSCYPLT</sequence>
<gene>
    <name evidence="1" type="ORF">CRENBAI_005735</name>
</gene>
<evidence type="ECO:0000313" key="2">
    <source>
        <dbReference type="Proteomes" id="UP001311232"/>
    </source>
</evidence>
<keyword evidence="2" id="KW-1185">Reference proteome</keyword>
<dbReference type="EMBL" id="JAHHUM010002607">
    <property type="protein sequence ID" value="KAK5602637.1"/>
    <property type="molecule type" value="Genomic_DNA"/>
</dbReference>
<reference evidence="1 2" key="1">
    <citation type="submission" date="2021-06" db="EMBL/GenBank/DDBJ databases">
        <authorList>
            <person name="Palmer J.M."/>
        </authorList>
    </citation>
    <scope>NUCLEOTIDE SEQUENCE [LARGE SCALE GENOMIC DNA]</scope>
    <source>
        <strain evidence="1 2">MEX-2019</strain>
        <tissue evidence="1">Muscle</tissue>
    </source>
</reference>
<proteinExistence type="predicted"/>
<organism evidence="1 2">
    <name type="scientific">Crenichthys baileyi</name>
    <name type="common">White River springfish</name>
    <dbReference type="NCBI Taxonomy" id="28760"/>
    <lineage>
        <taxon>Eukaryota</taxon>
        <taxon>Metazoa</taxon>
        <taxon>Chordata</taxon>
        <taxon>Craniata</taxon>
        <taxon>Vertebrata</taxon>
        <taxon>Euteleostomi</taxon>
        <taxon>Actinopterygii</taxon>
        <taxon>Neopterygii</taxon>
        <taxon>Teleostei</taxon>
        <taxon>Neoteleostei</taxon>
        <taxon>Acanthomorphata</taxon>
        <taxon>Ovalentaria</taxon>
        <taxon>Atherinomorphae</taxon>
        <taxon>Cyprinodontiformes</taxon>
        <taxon>Goodeidae</taxon>
        <taxon>Crenichthys</taxon>
    </lineage>
</organism>